<dbReference type="PANTHER" id="PTHR33286">
    <property type="entry name" value="BIFUNCTIONAL INHIBITOR/LIPID-TRANSFER PROTEIN/SEED STORAGE 2S ALBUMIN SUPERFAMILY PROTEIN"/>
    <property type="match status" value="1"/>
</dbReference>
<feature type="signal peptide" evidence="1">
    <location>
        <begin position="1"/>
        <end position="24"/>
    </location>
</feature>
<sequence length="112" mass="12448">MRVVVVFYLLILVSVSLCPNHARASMSRAQIEKGEVMEHCKLNIRKGAHWPFDPSHACCQVVTHSLNLLAICNAFTAADLEQINLARWAAVTRSCGNELHQGDNCAGYIVHY</sequence>
<keyword evidence="4" id="KW-1185">Reference proteome</keyword>
<dbReference type="Proteomes" id="UP000011116">
    <property type="component" value="Chromosome 6H"/>
</dbReference>
<evidence type="ECO:0000256" key="1">
    <source>
        <dbReference type="SAM" id="SignalP"/>
    </source>
</evidence>
<reference evidence="4" key="1">
    <citation type="journal article" date="2012" name="Nature">
        <title>A physical, genetic and functional sequence assembly of the barley genome.</title>
        <authorList>
            <consortium name="The International Barley Genome Sequencing Consortium"/>
            <person name="Mayer K.F."/>
            <person name="Waugh R."/>
            <person name="Brown J.W."/>
            <person name="Schulman A."/>
            <person name="Langridge P."/>
            <person name="Platzer M."/>
            <person name="Fincher G.B."/>
            <person name="Muehlbauer G.J."/>
            <person name="Sato K."/>
            <person name="Close T.J."/>
            <person name="Wise R.P."/>
            <person name="Stein N."/>
        </authorList>
    </citation>
    <scope>NUCLEOTIDE SEQUENCE [LARGE SCALE GENOMIC DNA]</scope>
    <source>
        <strain evidence="4">cv. Morex</strain>
    </source>
</reference>
<evidence type="ECO:0000259" key="2">
    <source>
        <dbReference type="Pfam" id="PF14368"/>
    </source>
</evidence>
<dbReference type="Pfam" id="PF14368">
    <property type="entry name" value="LTP_2"/>
    <property type="match status" value="1"/>
</dbReference>
<organism evidence="3 4">
    <name type="scientific">Hordeum vulgare subsp. vulgare</name>
    <name type="common">Domesticated barley</name>
    <dbReference type="NCBI Taxonomy" id="112509"/>
    <lineage>
        <taxon>Eukaryota</taxon>
        <taxon>Viridiplantae</taxon>
        <taxon>Streptophyta</taxon>
        <taxon>Embryophyta</taxon>
        <taxon>Tracheophyta</taxon>
        <taxon>Spermatophyta</taxon>
        <taxon>Magnoliopsida</taxon>
        <taxon>Liliopsida</taxon>
        <taxon>Poales</taxon>
        <taxon>Poaceae</taxon>
        <taxon>BOP clade</taxon>
        <taxon>Pooideae</taxon>
        <taxon>Triticodae</taxon>
        <taxon>Triticeae</taxon>
        <taxon>Hordeinae</taxon>
        <taxon>Hordeum</taxon>
    </lineage>
</organism>
<reference evidence="3" key="3">
    <citation type="submission" date="2022-01" db="UniProtKB">
        <authorList>
            <consortium name="EnsemblPlants"/>
        </authorList>
    </citation>
    <scope>IDENTIFICATION</scope>
    <source>
        <strain evidence="3">subsp. vulgare</strain>
    </source>
</reference>
<evidence type="ECO:0000313" key="4">
    <source>
        <dbReference type="Proteomes" id="UP000011116"/>
    </source>
</evidence>
<keyword evidence="1" id="KW-0732">Signal</keyword>
<dbReference type="EnsemblPlants" id="HORVU.MOREX.r3.6HG0540310.1">
    <property type="protein sequence ID" value="HORVU.MOREX.r3.6HG0540310.1"/>
    <property type="gene ID" value="HORVU.MOREX.r3.6HG0540310"/>
</dbReference>
<dbReference type="InterPro" id="IPR036312">
    <property type="entry name" value="Bifun_inhib/LTP/seed_sf"/>
</dbReference>
<protein>
    <recommendedName>
        <fullName evidence="2">Bifunctional inhibitor/plant lipid transfer protein/seed storage helical domain-containing protein</fullName>
    </recommendedName>
</protein>
<reference evidence="3" key="2">
    <citation type="submission" date="2020-10" db="EMBL/GenBank/DDBJ databases">
        <authorList>
            <person name="Scholz U."/>
            <person name="Mascher M."/>
            <person name="Fiebig A."/>
        </authorList>
    </citation>
    <scope>NUCLEOTIDE SEQUENCE [LARGE SCALE GENOMIC DNA]</scope>
    <source>
        <strain evidence="3">cv. Morex</strain>
    </source>
</reference>
<dbReference type="Gramene" id="HORVU.MOREX.r2.6HG0449300.1">
    <property type="protein sequence ID" value="HORVU.MOREX.r2.6HG0449300.1"/>
    <property type="gene ID" value="HORVU.MOREX.r2.6HG0449300"/>
</dbReference>
<feature type="chain" id="PRO_5035222659" description="Bifunctional inhibitor/plant lipid transfer protein/seed storage helical domain-containing protein" evidence="1">
    <location>
        <begin position="25"/>
        <end position="112"/>
    </location>
</feature>
<dbReference type="SMR" id="A0A8I6XPJ6"/>
<feature type="domain" description="Bifunctional inhibitor/plant lipid transfer protein/seed storage helical" evidence="2">
    <location>
        <begin position="34"/>
        <end position="105"/>
    </location>
</feature>
<dbReference type="PANTHER" id="PTHR33286:SF16">
    <property type="entry name" value="BIFUNCTIONAL INHIBITOR_PLANT LIPID TRANSFER PROTEIN_SEED STORAGE HELICAL DOMAIN-CONTAINING PROTEIN"/>
    <property type="match status" value="1"/>
</dbReference>
<name>A0A8I6XPJ6_HORVV</name>
<evidence type="ECO:0000313" key="3">
    <source>
        <dbReference type="EnsemblPlants" id="HORVU.MOREX.r3.6HG0540310.1"/>
    </source>
</evidence>
<dbReference type="AlphaFoldDB" id="A0A8I6XPJ6"/>
<dbReference type="Gene3D" id="1.10.110.10">
    <property type="entry name" value="Plant lipid-transfer and hydrophobic proteins"/>
    <property type="match status" value="1"/>
</dbReference>
<accession>A0A8I6XPJ6</accession>
<dbReference type="Gramene" id="HORVU.MOREX.r3.6HG0540310.1">
    <property type="protein sequence ID" value="HORVU.MOREX.r3.6HG0540310.1"/>
    <property type="gene ID" value="HORVU.MOREX.r3.6HG0540310"/>
</dbReference>
<proteinExistence type="predicted"/>
<dbReference type="InterPro" id="IPR016140">
    <property type="entry name" value="Bifunc_inhib/LTP/seed_store"/>
</dbReference>